<dbReference type="InterPro" id="IPR036515">
    <property type="entry name" value="Transposase_17_sf"/>
</dbReference>
<name>A0ABT6NC34_9FIRM</name>
<dbReference type="RefSeq" id="WP_281093781.1">
    <property type="nucleotide sequence ID" value="NZ_JARYZI010000004.1"/>
</dbReference>
<evidence type="ECO:0000313" key="2">
    <source>
        <dbReference type="EMBL" id="MDH8677951.1"/>
    </source>
</evidence>
<organism evidence="2 3">
    <name type="scientific">Fusibacter bizertensis</name>
    <dbReference type="NCBI Taxonomy" id="1488331"/>
    <lineage>
        <taxon>Bacteria</taxon>
        <taxon>Bacillati</taxon>
        <taxon>Bacillota</taxon>
        <taxon>Clostridia</taxon>
        <taxon>Eubacteriales</taxon>
        <taxon>Eubacteriales Family XII. Incertae Sedis</taxon>
        <taxon>Fusibacter</taxon>
    </lineage>
</organism>
<reference evidence="2 3" key="1">
    <citation type="submission" date="2023-04" db="EMBL/GenBank/DDBJ databases">
        <title>Fusibacter bizertensis strain WBS, isolated from littoral bottom sediments of the Arctic seas - biochemical and genomic analysis.</title>
        <authorList>
            <person name="Brioukhanov A.L."/>
        </authorList>
    </citation>
    <scope>NUCLEOTIDE SEQUENCE [LARGE SCALE GENOMIC DNA]</scope>
    <source>
        <strain evidence="2 3">WBS</strain>
    </source>
</reference>
<dbReference type="SUPFAM" id="SSF143422">
    <property type="entry name" value="Transposase IS200-like"/>
    <property type="match status" value="1"/>
</dbReference>
<proteinExistence type="predicted"/>
<dbReference type="Gene3D" id="3.30.70.1290">
    <property type="entry name" value="Transposase IS200-like"/>
    <property type="match status" value="1"/>
</dbReference>
<dbReference type="Proteomes" id="UP001158045">
    <property type="component" value="Unassembled WGS sequence"/>
</dbReference>
<evidence type="ECO:0000313" key="3">
    <source>
        <dbReference type="Proteomes" id="UP001158045"/>
    </source>
</evidence>
<dbReference type="Pfam" id="PF01797">
    <property type="entry name" value="Y1_Tnp"/>
    <property type="match status" value="1"/>
</dbReference>
<dbReference type="InterPro" id="IPR002686">
    <property type="entry name" value="Transposase_17"/>
</dbReference>
<accession>A0ABT6NC34</accession>
<sequence>MRKKRHISETGVYHVVMRGINKQTIFEAELDYLQYLALLSYYKIIYHYEVYAYCLMSNHVHLLIKTEASLSEIIKSLSISYAYWYNHRYNRVGHLFQGRFLSESVNSDVYFKNVLRYIHQNPVYASIVNEPSLYKWSSYGEYIREPLLCDTCNKSMITDFEQFHNKYKREIWLDYDSKNLSDESARLIIEDVIGHTNIKAVQTYKVDMRNTLLSEMRTRGLNAKQIQRLTGISYHVVTKVRKLKGVRS</sequence>
<comment type="caution">
    <text evidence="2">The sequence shown here is derived from an EMBL/GenBank/DDBJ whole genome shotgun (WGS) entry which is preliminary data.</text>
</comment>
<gene>
    <name evidence="2" type="ORF">QE109_07315</name>
</gene>
<protein>
    <submittedName>
        <fullName evidence="2">Transposase</fullName>
    </submittedName>
</protein>
<dbReference type="PANTHER" id="PTHR34322:SF2">
    <property type="entry name" value="TRANSPOSASE IS200-LIKE DOMAIN-CONTAINING PROTEIN"/>
    <property type="match status" value="1"/>
</dbReference>
<dbReference type="SMART" id="SM01321">
    <property type="entry name" value="Y1_Tnp"/>
    <property type="match status" value="1"/>
</dbReference>
<dbReference type="PANTHER" id="PTHR34322">
    <property type="entry name" value="TRANSPOSASE, Y1_TNP DOMAIN-CONTAINING"/>
    <property type="match status" value="1"/>
</dbReference>
<dbReference type="EMBL" id="JARYZI010000004">
    <property type="protein sequence ID" value="MDH8677951.1"/>
    <property type="molecule type" value="Genomic_DNA"/>
</dbReference>
<keyword evidence="3" id="KW-1185">Reference proteome</keyword>
<evidence type="ECO:0000259" key="1">
    <source>
        <dbReference type="SMART" id="SM01321"/>
    </source>
</evidence>
<feature type="domain" description="Transposase IS200-like" evidence="1">
    <location>
        <begin position="8"/>
        <end position="121"/>
    </location>
</feature>